<gene>
    <name evidence="3" type="ORF">HINF_LOCUS4747</name>
</gene>
<feature type="compositionally biased region" description="Acidic residues" evidence="2">
    <location>
        <begin position="597"/>
        <end position="606"/>
    </location>
</feature>
<sequence length="606" mass="71493">MTLQHSYNSTEIYKKLQAEQLKNFELEQKLITQANETNDYKLHAKQLEEEIYMLKSTNVQDARTNMVNSQKGQKYAIIQQLQTLGEIDRDDIEQQQKIDSLQNSINNLLFDSGIDDVFKSQPEYLFKQLNLKDSQLVSIKQENENLKNKISRIEQKNQELSTKDLNLQKSILLNSQIQFQQTTQSLLEADPQVQKIVQLSQRITEQDEIIVQQKALLEKSRVNSKNQLIQQLQDNLTEQEQLYNTVSVENQELKNKIQILQDKLNKSEQQTSQTTKSCDQLQQQLENCLQDNSKLQVQLKEQNDNYQLLKTDLQNLKQRLLEFESVKKQLFDSQNSNTKEQIDMLEGKLQTQKAELTQVKQKYFQLLTEQKQFKSAQQELKDVKISEQQLKIQLQEQIENSERTIANQSEEIQFLNGQLELSRIREETPKNYVPLQQFQNLNIEIMNLKQELQEYMIQTEQNKQIQSELKTLQLRFIKLQRENENLSKQSLRIPEETVNGSIFDYLKKIAIKDFQEQNGSSEITKDNTQELKDEIKKLKIQRKQLADYINELRKEEAEENVADEFLNDFQDILQKSKEETEQIQQNQLNEQEKQGDADLDFLDDDE</sequence>
<protein>
    <submittedName>
        <fullName evidence="3">Hypothetical_protein</fullName>
    </submittedName>
</protein>
<keyword evidence="1" id="KW-0175">Coiled coil</keyword>
<comment type="caution">
    <text evidence="3">The sequence shown here is derived from an EMBL/GenBank/DDBJ whole genome shotgun (WGS) entry which is preliminary data.</text>
</comment>
<evidence type="ECO:0000313" key="3">
    <source>
        <dbReference type="EMBL" id="CAL5978370.1"/>
    </source>
</evidence>
<evidence type="ECO:0000256" key="1">
    <source>
        <dbReference type="SAM" id="Coils"/>
    </source>
</evidence>
<dbReference type="Proteomes" id="UP001642409">
    <property type="component" value="Unassembled WGS sequence"/>
</dbReference>
<name>A0ABP1GRW9_9EUKA</name>
<accession>A0ABP1GRW9</accession>
<feature type="region of interest" description="Disordered" evidence="2">
    <location>
        <begin position="577"/>
        <end position="606"/>
    </location>
</feature>
<proteinExistence type="predicted"/>
<keyword evidence="4" id="KW-1185">Reference proteome</keyword>
<evidence type="ECO:0000256" key="2">
    <source>
        <dbReference type="SAM" id="MobiDB-lite"/>
    </source>
</evidence>
<dbReference type="EMBL" id="CAXDID020000009">
    <property type="protein sequence ID" value="CAL5978370.1"/>
    <property type="molecule type" value="Genomic_DNA"/>
</dbReference>
<organism evidence="3 4">
    <name type="scientific">Hexamita inflata</name>
    <dbReference type="NCBI Taxonomy" id="28002"/>
    <lineage>
        <taxon>Eukaryota</taxon>
        <taxon>Metamonada</taxon>
        <taxon>Diplomonadida</taxon>
        <taxon>Hexamitidae</taxon>
        <taxon>Hexamitinae</taxon>
        <taxon>Hexamita</taxon>
    </lineage>
</organism>
<reference evidence="3 4" key="1">
    <citation type="submission" date="2024-07" db="EMBL/GenBank/DDBJ databases">
        <authorList>
            <person name="Akdeniz Z."/>
        </authorList>
    </citation>
    <scope>NUCLEOTIDE SEQUENCE [LARGE SCALE GENOMIC DNA]</scope>
</reference>
<evidence type="ECO:0000313" key="4">
    <source>
        <dbReference type="Proteomes" id="UP001642409"/>
    </source>
</evidence>
<feature type="coiled-coil region" evidence="1">
    <location>
        <begin position="222"/>
        <end position="489"/>
    </location>
</feature>
<feature type="coiled-coil region" evidence="1">
    <location>
        <begin position="129"/>
        <end position="163"/>
    </location>
</feature>